<feature type="compositionally biased region" description="Basic and acidic residues" evidence="13">
    <location>
        <begin position="428"/>
        <end position="441"/>
    </location>
</feature>
<keyword evidence="6" id="KW-0507">mRNA processing</keyword>
<feature type="domain" description="Lariat debranching enzyme C-terminal" evidence="14">
    <location>
        <begin position="450"/>
        <end position="601"/>
    </location>
</feature>
<feature type="region of interest" description="Disordered" evidence="13">
    <location>
        <begin position="372"/>
        <end position="443"/>
    </location>
</feature>
<dbReference type="PANTHER" id="PTHR12849:SF0">
    <property type="entry name" value="LARIAT DEBRANCHING ENZYME"/>
    <property type="match status" value="1"/>
</dbReference>
<dbReference type="GO" id="GO:0000398">
    <property type="term" value="P:mRNA splicing, via spliceosome"/>
    <property type="evidence" value="ECO:0007669"/>
    <property type="project" value="TreeGrafter"/>
</dbReference>
<protein>
    <recommendedName>
        <fullName evidence="14">Lariat debranching enzyme C-terminal domain-containing protein</fullName>
    </recommendedName>
</protein>
<dbReference type="RefSeq" id="XP_020117780.1">
    <property type="nucleotide sequence ID" value="XM_020262132.1"/>
</dbReference>
<dbReference type="GeneID" id="31006971"/>
<comment type="caution">
    <text evidence="15">The sequence shown here is derived from an EMBL/GenBank/DDBJ whole genome shotgun (WGS) entry which is preliminary data.</text>
</comment>
<comment type="similarity">
    <text evidence="5">Belongs to the lariat debranching enzyme family.</text>
</comment>
<feature type="compositionally biased region" description="Acidic residues" evidence="13">
    <location>
        <begin position="375"/>
        <end position="386"/>
    </location>
</feature>
<feature type="compositionally biased region" description="Basic and acidic residues" evidence="13">
    <location>
        <begin position="314"/>
        <end position="323"/>
    </location>
</feature>
<evidence type="ECO:0000256" key="5">
    <source>
        <dbReference type="ARBA" id="ARBA00006045"/>
    </source>
</evidence>
<evidence type="ECO:0000256" key="7">
    <source>
        <dbReference type="ARBA" id="ARBA00022723"/>
    </source>
</evidence>
<keyword evidence="10" id="KW-0408">Iron</keyword>
<evidence type="ECO:0000313" key="15">
    <source>
        <dbReference type="EMBL" id="OKL57659.1"/>
    </source>
</evidence>
<dbReference type="Pfam" id="PF00149">
    <property type="entry name" value="Metallophos"/>
    <property type="match status" value="1"/>
</dbReference>
<sequence length="642" mass="72046">MSQGTPPPGGGVRIALEGCGHGKLHDIYSKVSESAAAKGWTGVDLVIIGGDFQSVRNTHDLSGMSVPVRYREIGDFHEYYSGKRIAPYLTIFIGGNHEASNYLFELYYGGWVAPNIYYLGAANVLRFGPLRIAGLSGIWKGYDYHKPHFERLPYNADDVKSIYHTRELDVRKLMQVRTQVDIGLSHDWPKGIERHGDYERLFRIKRGFREDSEAGKLGSTAAKYVLDRLRPPYWFSAHLHARYPALVLHGDYIHPKKPPMANKRHHRFPQGLDGPSDLTPSFETPNTNFVPQEKTSPDNLMAWNNFANIAAKQDAEENEKFLQERSQPGENHSLDLDAISCTWRQIQADDPNRKVITVEKNNPVEEGAIVKNSDEIDLDLDSEDEGTNVKMDVDSGAKAETTNASQLRQTNEPRKTSLTEDPEGVSESVREQLPEGFKRQQPEPAVYGPLPEAISNTKTQFLALGKCEEHRDCSDYLELMEIFPNSEEAANIQRPYELQYDKEWLALSRALEHNLVIGDPTSQVPSDPGDEKYKVDIEAEEAWVQEHIVAKGKMTIPQNFEITAPVYDPEVPIDTTDMPPEYNNPQTAAFSMDDGHIEDGIPPGVAVEAVEVEAVDGEEPFDTVKIGHFKTSFSQSWSSPVL</sequence>
<evidence type="ECO:0000256" key="6">
    <source>
        <dbReference type="ARBA" id="ARBA00022664"/>
    </source>
</evidence>
<dbReference type="GO" id="GO:0008419">
    <property type="term" value="F:RNA lariat debranching enzyme activity"/>
    <property type="evidence" value="ECO:0007669"/>
    <property type="project" value="TreeGrafter"/>
</dbReference>
<dbReference type="SMART" id="SM01124">
    <property type="entry name" value="DBR1"/>
    <property type="match status" value="1"/>
</dbReference>
<evidence type="ECO:0000256" key="10">
    <source>
        <dbReference type="ARBA" id="ARBA00023004"/>
    </source>
</evidence>
<dbReference type="Pfam" id="PF05011">
    <property type="entry name" value="DBR1"/>
    <property type="match status" value="1"/>
</dbReference>
<name>A0A225APX8_TALAT</name>
<dbReference type="OrthoDB" id="407609at2759"/>
<evidence type="ECO:0000256" key="12">
    <source>
        <dbReference type="ARBA" id="ARBA00023242"/>
    </source>
</evidence>
<comment type="cofactor">
    <cofactor evidence="2">
        <name>Zn(2+)</name>
        <dbReference type="ChEBI" id="CHEBI:29105"/>
    </cofactor>
</comment>
<dbReference type="InterPro" id="IPR007708">
    <property type="entry name" value="DBR1_C"/>
</dbReference>
<proteinExistence type="inferred from homology"/>
<keyword evidence="8" id="KW-0378">Hydrolase</keyword>
<dbReference type="GO" id="GO:0005634">
    <property type="term" value="C:nucleus"/>
    <property type="evidence" value="ECO:0007669"/>
    <property type="project" value="UniProtKB-SubCell"/>
</dbReference>
<evidence type="ECO:0000313" key="16">
    <source>
        <dbReference type="Proteomes" id="UP000214365"/>
    </source>
</evidence>
<keyword evidence="7" id="KW-0479">Metal-binding</keyword>
<evidence type="ECO:0000256" key="13">
    <source>
        <dbReference type="SAM" id="MobiDB-lite"/>
    </source>
</evidence>
<organism evidence="15 16">
    <name type="scientific">Talaromyces atroroseus</name>
    <dbReference type="NCBI Taxonomy" id="1441469"/>
    <lineage>
        <taxon>Eukaryota</taxon>
        <taxon>Fungi</taxon>
        <taxon>Dikarya</taxon>
        <taxon>Ascomycota</taxon>
        <taxon>Pezizomycotina</taxon>
        <taxon>Eurotiomycetes</taxon>
        <taxon>Eurotiomycetidae</taxon>
        <taxon>Eurotiales</taxon>
        <taxon>Trichocomaceae</taxon>
        <taxon>Talaromyces</taxon>
        <taxon>Talaromyces sect. Trachyspermi</taxon>
    </lineage>
</organism>
<dbReference type="SUPFAM" id="SSF56300">
    <property type="entry name" value="Metallo-dependent phosphatases"/>
    <property type="match status" value="1"/>
</dbReference>
<dbReference type="InterPro" id="IPR004843">
    <property type="entry name" value="Calcineurin-like_PHP"/>
</dbReference>
<keyword evidence="12" id="KW-0539">Nucleus</keyword>
<evidence type="ECO:0000256" key="3">
    <source>
        <dbReference type="ARBA" id="ARBA00001954"/>
    </source>
</evidence>
<evidence type="ECO:0000256" key="9">
    <source>
        <dbReference type="ARBA" id="ARBA00022833"/>
    </source>
</evidence>
<feature type="compositionally biased region" description="Polar residues" evidence="13">
    <location>
        <begin position="400"/>
        <end position="410"/>
    </location>
</feature>
<dbReference type="GO" id="GO:0046872">
    <property type="term" value="F:metal ion binding"/>
    <property type="evidence" value="ECO:0007669"/>
    <property type="project" value="UniProtKB-KW"/>
</dbReference>
<feature type="region of interest" description="Disordered" evidence="13">
    <location>
        <begin position="314"/>
        <end position="333"/>
    </location>
</feature>
<dbReference type="AlphaFoldDB" id="A0A225APX8"/>
<evidence type="ECO:0000256" key="4">
    <source>
        <dbReference type="ARBA" id="ARBA00004123"/>
    </source>
</evidence>
<reference evidence="15 16" key="1">
    <citation type="submission" date="2015-06" db="EMBL/GenBank/DDBJ databases">
        <title>Talaromyces atroroseus IBT 11181 draft genome.</title>
        <authorList>
            <person name="Rasmussen K.B."/>
            <person name="Rasmussen S."/>
            <person name="Petersen B."/>
            <person name="Sicheritz-Ponten T."/>
            <person name="Mortensen U.H."/>
            <person name="Thrane U."/>
        </authorList>
    </citation>
    <scope>NUCLEOTIDE SEQUENCE [LARGE SCALE GENOMIC DNA]</scope>
    <source>
        <strain evidence="15 16">IBT 11181</strain>
    </source>
</reference>
<dbReference type="Proteomes" id="UP000214365">
    <property type="component" value="Unassembled WGS sequence"/>
</dbReference>
<comment type="cofactor">
    <cofactor evidence="1">
        <name>Mn(2+)</name>
        <dbReference type="ChEBI" id="CHEBI:29035"/>
    </cofactor>
</comment>
<dbReference type="InterPro" id="IPR029052">
    <property type="entry name" value="Metallo-depent_PP-like"/>
</dbReference>
<dbReference type="EMBL" id="LFMY01000011">
    <property type="protein sequence ID" value="OKL57659.1"/>
    <property type="molecule type" value="Genomic_DNA"/>
</dbReference>
<evidence type="ECO:0000256" key="8">
    <source>
        <dbReference type="ARBA" id="ARBA00022801"/>
    </source>
</evidence>
<evidence type="ECO:0000259" key="14">
    <source>
        <dbReference type="SMART" id="SM01124"/>
    </source>
</evidence>
<keyword evidence="9" id="KW-0862">Zinc</keyword>
<dbReference type="PANTHER" id="PTHR12849">
    <property type="entry name" value="RNA LARIAT DEBRANCHING ENZYME"/>
    <property type="match status" value="1"/>
</dbReference>
<comment type="cofactor">
    <cofactor evidence="3">
        <name>Fe(2+)</name>
        <dbReference type="ChEBI" id="CHEBI:29033"/>
    </cofactor>
</comment>
<dbReference type="InterPro" id="IPR041816">
    <property type="entry name" value="Dbr1_N"/>
</dbReference>
<gene>
    <name evidence="15" type="ORF">UA08_07215</name>
</gene>
<keyword evidence="11" id="KW-0464">Manganese</keyword>
<accession>A0A225APX8</accession>
<keyword evidence="16" id="KW-1185">Reference proteome</keyword>
<dbReference type="CDD" id="cd00844">
    <property type="entry name" value="MPP_Dbr1_N"/>
    <property type="match status" value="1"/>
</dbReference>
<comment type="subcellular location">
    <subcellularLocation>
        <location evidence="4">Nucleus</location>
    </subcellularLocation>
</comment>
<dbReference type="STRING" id="1441469.A0A225APX8"/>
<evidence type="ECO:0000256" key="1">
    <source>
        <dbReference type="ARBA" id="ARBA00001936"/>
    </source>
</evidence>
<evidence type="ECO:0000256" key="2">
    <source>
        <dbReference type="ARBA" id="ARBA00001947"/>
    </source>
</evidence>
<evidence type="ECO:0000256" key="11">
    <source>
        <dbReference type="ARBA" id="ARBA00023211"/>
    </source>
</evidence>